<proteinExistence type="predicted"/>
<feature type="compositionally biased region" description="Basic and acidic residues" evidence="1">
    <location>
        <begin position="43"/>
        <end position="70"/>
    </location>
</feature>
<protein>
    <submittedName>
        <fullName evidence="2">Uncharacterized protein</fullName>
    </submittedName>
</protein>
<sequence length="487" mass="52997">MQQKKERERQKIECRHDIGNGEKAECWKDGEGGRAVGAAQEKGGGRETAGRAERGGSGEEGERSRPTELSRAFLTERVRIKARHLSKTSLTLIMVQTRPRNRAVLKKERAKERKPKRKRQQPPLALAGSRTPDKGEREQVSPESDSGNDTAEVPEGGHAEPPTEDKADDAKSLKDSERLQKELSDASQYPRDALLSRWIEARAGRFGAAPASTSSAQSRPFLTHKLKPSPFQNLMAAQELLKTQKDSERVAGKVTTETSKNVKRSSSRTGMPDPACEDEGPQDLSKPRGTPTSQTSDDGSEISDDANKTVGNEMRIVEDESELRELDLSLPSKHRSEGSMKELQTKSEVKSFDFSVLKSPRAKESKGSSKASLSLDDQNAAACLLQLKSSSTPQSPYVVKILSPEPAHQSGSSTLSAQPMRTPFATRAPPLEAAQPIIPSLGLGESRLVTVSSRGMVEGRGLRPVVPPGPEQGRFPLPLIVHALFAL</sequence>
<feature type="compositionally biased region" description="Basic and acidic residues" evidence="1">
    <location>
        <begin position="242"/>
        <end position="251"/>
    </location>
</feature>
<feature type="compositionally biased region" description="Basic and acidic residues" evidence="1">
    <location>
        <begin position="1"/>
        <end position="32"/>
    </location>
</feature>
<dbReference type="EMBL" id="QCYY01001011">
    <property type="protein sequence ID" value="ROT81157.1"/>
    <property type="molecule type" value="Genomic_DNA"/>
</dbReference>
<name>A0A3R7N9U4_PENVA</name>
<feature type="compositionally biased region" description="Polar residues" evidence="1">
    <location>
        <begin position="211"/>
        <end position="220"/>
    </location>
</feature>
<organism evidence="2 3">
    <name type="scientific">Penaeus vannamei</name>
    <name type="common">Whiteleg shrimp</name>
    <name type="synonym">Litopenaeus vannamei</name>
    <dbReference type="NCBI Taxonomy" id="6689"/>
    <lineage>
        <taxon>Eukaryota</taxon>
        <taxon>Metazoa</taxon>
        <taxon>Ecdysozoa</taxon>
        <taxon>Arthropoda</taxon>
        <taxon>Crustacea</taxon>
        <taxon>Multicrustacea</taxon>
        <taxon>Malacostraca</taxon>
        <taxon>Eumalacostraca</taxon>
        <taxon>Eucarida</taxon>
        <taxon>Decapoda</taxon>
        <taxon>Dendrobranchiata</taxon>
        <taxon>Penaeoidea</taxon>
        <taxon>Penaeidae</taxon>
        <taxon>Penaeus</taxon>
    </lineage>
</organism>
<evidence type="ECO:0000256" key="1">
    <source>
        <dbReference type="SAM" id="MobiDB-lite"/>
    </source>
</evidence>
<feature type="region of interest" description="Disordered" evidence="1">
    <location>
        <begin position="1"/>
        <end position="70"/>
    </location>
</feature>
<feature type="compositionally biased region" description="Basic and acidic residues" evidence="1">
    <location>
        <begin position="131"/>
        <end position="140"/>
    </location>
</feature>
<evidence type="ECO:0000313" key="3">
    <source>
        <dbReference type="Proteomes" id="UP000283509"/>
    </source>
</evidence>
<keyword evidence="3" id="KW-1185">Reference proteome</keyword>
<feature type="region of interest" description="Disordered" evidence="1">
    <location>
        <begin position="206"/>
        <end position="372"/>
    </location>
</feature>
<dbReference type="AlphaFoldDB" id="A0A3R7N9U4"/>
<evidence type="ECO:0000313" key="2">
    <source>
        <dbReference type="EMBL" id="ROT81157.1"/>
    </source>
</evidence>
<reference evidence="2 3" key="1">
    <citation type="submission" date="2018-04" db="EMBL/GenBank/DDBJ databases">
        <authorList>
            <person name="Zhang X."/>
            <person name="Yuan J."/>
            <person name="Li F."/>
            <person name="Xiang J."/>
        </authorList>
    </citation>
    <scope>NUCLEOTIDE SEQUENCE [LARGE SCALE GENOMIC DNA]</scope>
    <source>
        <tissue evidence="2">Muscle</tissue>
    </source>
</reference>
<dbReference type="Proteomes" id="UP000283509">
    <property type="component" value="Unassembled WGS sequence"/>
</dbReference>
<reference evidence="2 3" key="2">
    <citation type="submission" date="2019-01" db="EMBL/GenBank/DDBJ databases">
        <title>The decoding of complex shrimp genome reveals the adaptation for benthos swimmer, frequently molting mechanism and breeding impact on genome.</title>
        <authorList>
            <person name="Sun Y."/>
            <person name="Gao Y."/>
            <person name="Yu Y."/>
        </authorList>
    </citation>
    <scope>NUCLEOTIDE SEQUENCE [LARGE SCALE GENOMIC DNA]</scope>
    <source>
        <tissue evidence="2">Muscle</tissue>
    </source>
</reference>
<gene>
    <name evidence="2" type="ORF">C7M84_000096</name>
</gene>
<feature type="compositionally biased region" description="Basic and acidic residues" evidence="1">
    <location>
        <begin position="334"/>
        <end position="351"/>
    </location>
</feature>
<comment type="caution">
    <text evidence="2">The sequence shown here is derived from an EMBL/GenBank/DDBJ whole genome shotgun (WGS) entry which is preliminary data.</text>
</comment>
<feature type="region of interest" description="Disordered" evidence="1">
    <location>
        <begin position="82"/>
        <end position="192"/>
    </location>
</feature>
<accession>A0A3R7N9U4</accession>
<feature type="compositionally biased region" description="Basic and acidic residues" evidence="1">
    <location>
        <begin position="315"/>
        <end position="327"/>
    </location>
</feature>
<feature type="compositionally biased region" description="Basic and acidic residues" evidence="1">
    <location>
        <begin position="155"/>
        <end position="184"/>
    </location>
</feature>